<dbReference type="GO" id="GO:0003677">
    <property type="term" value="F:DNA binding"/>
    <property type="evidence" value="ECO:0007669"/>
    <property type="project" value="UniProtKB-KW"/>
</dbReference>
<evidence type="ECO:0000313" key="5">
    <source>
        <dbReference type="EMBL" id="MXN64955.1"/>
    </source>
</evidence>
<gene>
    <name evidence="5" type="primary">phnF</name>
    <name evidence="5" type="ORF">GR183_08550</name>
</gene>
<dbReference type="SUPFAM" id="SSF64288">
    <property type="entry name" value="Chorismate lyase-like"/>
    <property type="match status" value="1"/>
</dbReference>
<dbReference type="NCBIfam" id="TIGR02325">
    <property type="entry name" value="C_P_lyase_phnF"/>
    <property type="match status" value="1"/>
</dbReference>
<evidence type="ECO:0000256" key="2">
    <source>
        <dbReference type="ARBA" id="ARBA00023125"/>
    </source>
</evidence>
<dbReference type="SMART" id="SM00345">
    <property type="entry name" value="HTH_GNTR"/>
    <property type="match status" value="1"/>
</dbReference>
<protein>
    <submittedName>
        <fullName evidence="5">Phosphonate metabolism transcriptional regulator PhnF</fullName>
    </submittedName>
</protein>
<dbReference type="PRINTS" id="PR00035">
    <property type="entry name" value="HTHGNTR"/>
</dbReference>
<dbReference type="Gene3D" id="3.40.1410.10">
    <property type="entry name" value="Chorismate lyase-like"/>
    <property type="match status" value="1"/>
</dbReference>
<reference evidence="5 6" key="1">
    <citation type="submission" date="2019-12" db="EMBL/GenBank/DDBJ databases">
        <authorList>
            <person name="Li M."/>
        </authorList>
    </citation>
    <scope>NUCLEOTIDE SEQUENCE [LARGE SCALE GENOMIC DNA]</scope>
    <source>
        <strain evidence="5 6">GBMRC 2046</strain>
    </source>
</reference>
<evidence type="ECO:0000313" key="6">
    <source>
        <dbReference type="Proteomes" id="UP000433101"/>
    </source>
</evidence>
<sequence>MTSGAEKPEIERGSGVAVWRQIAEQLRAEILSGRLGVDGGKLPTETDLAARFGVNRHTVRRAIASLTADGLLRADQGRGTFVSERLISYPITSRTRFSEIITAHARTPHGRLLSSTVEPASAYLAARLGVSEGSPLLRIDTTSDADGIPLTRSTSWFDRNRFPNLEIDYAETGSVTVSLQRAGAGDYHRKETRVSAEIVDPEEAKLLEIAVGQPILVVEALNVESDGHPSHLTQSRFVAGRMQLVIES</sequence>
<dbReference type="Pfam" id="PF00392">
    <property type="entry name" value="GntR"/>
    <property type="match status" value="1"/>
</dbReference>
<keyword evidence="3" id="KW-0804">Transcription</keyword>
<dbReference type="RefSeq" id="WP_160775188.1">
    <property type="nucleotide sequence ID" value="NZ_WUMV01000003.1"/>
</dbReference>
<dbReference type="InterPro" id="IPR011663">
    <property type="entry name" value="UTRA"/>
</dbReference>
<dbReference type="InterPro" id="IPR028978">
    <property type="entry name" value="Chorismate_lyase_/UTRA_dom_sf"/>
</dbReference>
<dbReference type="CDD" id="cd07377">
    <property type="entry name" value="WHTH_GntR"/>
    <property type="match status" value="1"/>
</dbReference>
<dbReference type="InterPro" id="IPR036388">
    <property type="entry name" value="WH-like_DNA-bd_sf"/>
</dbReference>
<evidence type="ECO:0000259" key="4">
    <source>
        <dbReference type="PROSITE" id="PS50949"/>
    </source>
</evidence>
<dbReference type="GO" id="GO:0003700">
    <property type="term" value="F:DNA-binding transcription factor activity"/>
    <property type="evidence" value="ECO:0007669"/>
    <property type="project" value="InterPro"/>
</dbReference>
<dbReference type="SUPFAM" id="SSF46785">
    <property type="entry name" value="Winged helix' DNA-binding domain"/>
    <property type="match status" value="1"/>
</dbReference>
<proteinExistence type="predicted"/>
<dbReference type="PROSITE" id="PS50949">
    <property type="entry name" value="HTH_GNTR"/>
    <property type="match status" value="1"/>
</dbReference>
<evidence type="ECO:0000256" key="3">
    <source>
        <dbReference type="ARBA" id="ARBA00023163"/>
    </source>
</evidence>
<keyword evidence="1" id="KW-0805">Transcription regulation</keyword>
<evidence type="ECO:0000256" key="1">
    <source>
        <dbReference type="ARBA" id="ARBA00023015"/>
    </source>
</evidence>
<dbReference type="AlphaFoldDB" id="A0A7X3LTR0"/>
<dbReference type="InterPro" id="IPR012702">
    <property type="entry name" value="CP_lyase_PhnF"/>
</dbReference>
<dbReference type="InterPro" id="IPR000524">
    <property type="entry name" value="Tscrpt_reg_HTH_GntR"/>
</dbReference>
<keyword evidence="2" id="KW-0238">DNA-binding</keyword>
<dbReference type="InterPro" id="IPR050679">
    <property type="entry name" value="Bact_HTH_transcr_reg"/>
</dbReference>
<dbReference type="EMBL" id="WUMV01000003">
    <property type="protein sequence ID" value="MXN64955.1"/>
    <property type="molecule type" value="Genomic_DNA"/>
</dbReference>
<dbReference type="InterPro" id="IPR036390">
    <property type="entry name" value="WH_DNA-bd_sf"/>
</dbReference>
<organism evidence="5 6">
    <name type="scientific">Stappia sediminis</name>
    <dbReference type="NCBI Taxonomy" id="2692190"/>
    <lineage>
        <taxon>Bacteria</taxon>
        <taxon>Pseudomonadati</taxon>
        <taxon>Pseudomonadota</taxon>
        <taxon>Alphaproteobacteria</taxon>
        <taxon>Hyphomicrobiales</taxon>
        <taxon>Stappiaceae</taxon>
        <taxon>Stappia</taxon>
    </lineage>
</organism>
<comment type="caution">
    <text evidence="5">The sequence shown here is derived from an EMBL/GenBank/DDBJ whole genome shotgun (WGS) entry which is preliminary data.</text>
</comment>
<dbReference type="Pfam" id="PF07702">
    <property type="entry name" value="UTRA"/>
    <property type="match status" value="1"/>
</dbReference>
<dbReference type="PANTHER" id="PTHR44846:SF1">
    <property type="entry name" value="MANNOSYL-D-GLYCERATE TRANSPORT_METABOLISM SYSTEM REPRESSOR MNGR-RELATED"/>
    <property type="match status" value="1"/>
</dbReference>
<dbReference type="SMART" id="SM00866">
    <property type="entry name" value="UTRA"/>
    <property type="match status" value="1"/>
</dbReference>
<name>A0A7X3LTR0_9HYPH</name>
<dbReference type="PANTHER" id="PTHR44846">
    <property type="entry name" value="MANNOSYL-D-GLYCERATE TRANSPORT/METABOLISM SYSTEM REPRESSOR MNGR-RELATED"/>
    <property type="match status" value="1"/>
</dbReference>
<dbReference type="Proteomes" id="UP000433101">
    <property type="component" value="Unassembled WGS sequence"/>
</dbReference>
<feature type="domain" description="HTH gntR-type" evidence="4">
    <location>
        <begin position="16"/>
        <end position="85"/>
    </location>
</feature>
<dbReference type="GO" id="GO:0045892">
    <property type="term" value="P:negative regulation of DNA-templated transcription"/>
    <property type="evidence" value="ECO:0007669"/>
    <property type="project" value="TreeGrafter"/>
</dbReference>
<accession>A0A7X3LTR0</accession>
<keyword evidence="6" id="KW-1185">Reference proteome</keyword>
<dbReference type="Gene3D" id="1.10.10.10">
    <property type="entry name" value="Winged helix-like DNA-binding domain superfamily/Winged helix DNA-binding domain"/>
    <property type="match status" value="1"/>
</dbReference>